<feature type="transmembrane region" description="Helical" evidence="1">
    <location>
        <begin position="64"/>
        <end position="85"/>
    </location>
</feature>
<keyword evidence="3" id="KW-1185">Reference proteome</keyword>
<name>A0A2P6Q3Q6_ROSCH</name>
<dbReference type="Proteomes" id="UP000238479">
    <property type="component" value="Chromosome 5"/>
</dbReference>
<keyword evidence="1" id="KW-0472">Membrane</keyword>
<protein>
    <submittedName>
        <fullName evidence="2">Uncharacterized protein</fullName>
    </submittedName>
</protein>
<reference evidence="2 3" key="1">
    <citation type="journal article" date="2018" name="Nat. Genet.">
        <title>The Rosa genome provides new insights in the design of modern roses.</title>
        <authorList>
            <person name="Bendahmane M."/>
        </authorList>
    </citation>
    <scope>NUCLEOTIDE SEQUENCE [LARGE SCALE GENOMIC DNA]</scope>
    <source>
        <strain evidence="3">cv. Old Blush</strain>
    </source>
</reference>
<comment type="caution">
    <text evidence="2">The sequence shown here is derived from an EMBL/GenBank/DDBJ whole genome shotgun (WGS) entry which is preliminary data.</text>
</comment>
<dbReference type="EMBL" id="PDCK01000043">
    <property type="protein sequence ID" value="PRQ28810.1"/>
    <property type="molecule type" value="Genomic_DNA"/>
</dbReference>
<sequence length="89" mass="10057">MEISICLPKIFGVLISTYESFLQILAAASHSCCRWILASAWWSWTGLGFRPMCWASICNTTFPSFMVIFVTPSGACPLWTLYHLWAVAF</sequence>
<accession>A0A2P6Q3Q6</accession>
<evidence type="ECO:0000256" key="1">
    <source>
        <dbReference type="SAM" id="Phobius"/>
    </source>
</evidence>
<keyword evidence="1" id="KW-0812">Transmembrane</keyword>
<dbReference type="AlphaFoldDB" id="A0A2P6Q3Q6"/>
<gene>
    <name evidence="2" type="ORF">RchiOBHm_Chr5g0007001</name>
</gene>
<dbReference type="Gramene" id="PRQ28810">
    <property type="protein sequence ID" value="PRQ28810"/>
    <property type="gene ID" value="RchiOBHm_Chr5g0007001"/>
</dbReference>
<proteinExistence type="predicted"/>
<evidence type="ECO:0000313" key="2">
    <source>
        <dbReference type="EMBL" id="PRQ28810.1"/>
    </source>
</evidence>
<organism evidence="2 3">
    <name type="scientific">Rosa chinensis</name>
    <name type="common">China rose</name>
    <dbReference type="NCBI Taxonomy" id="74649"/>
    <lineage>
        <taxon>Eukaryota</taxon>
        <taxon>Viridiplantae</taxon>
        <taxon>Streptophyta</taxon>
        <taxon>Embryophyta</taxon>
        <taxon>Tracheophyta</taxon>
        <taxon>Spermatophyta</taxon>
        <taxon>Magnoliopsida</taxon>
        <taxon>eudicotyledons</taxon>
        <taxon>Gunneridae</taxon>
        <taxon>Pentapetalae</taxon>
        <taxon>rosids</taxon>
        <taxon>fabids</taxon>
        <taxon>Rosales</taxon>
        <taxon>Rosaceae</taxon>
        <taxon>Rosoideae</taxon>
        <taxon>Rosoideae incertae sedis</taxon>
        <taxon>Rosa</taxon>
    </lineage>
</organism>
<keyword evidence="1" id="KW-1133">Transmembrane helix</keyword>
<evidence type="ECO:0000313" key="3">
    <source>
        <dbReference type="Proteomes" id="UP000238479"/>
    </source>
</evidence>